<dbReference type="GO" id="GO:0003723">
    <property type="term" value="F:RNA binding"/>
    <property type="evidence" value="ECO:0007669"/>
    <property type="project" value="TreeGrafter"/>
</dbReference>
<feature type="compositionally biased region" description="Basic and acidic residues" evidence="4">
    <location>
        <begin position="309"/>
        <end position="324"/>
    </location>
</feature>
<feature type="domain" description="SFR19-like C-terminal" evidence="5">
    <location>
        <begin position="690"/>
        <end position="767"/>
    </location>
</feature>
<dbReference type="GO" id="GO:0008270">
    <property type="term" value="F:zinc ion binding"/>
    <property type="evidence" value="ECO:0007669"/>
    <property type="project" value="UniProtKB-KW"/>
</dbReference>
<dbReference type="Proteomes" id="UP000694523">
    <property type="component" value="Unplaced"/>
</dbReference>
<dbReference type="InterPro" id="IPR017907">
    <property type="entry name" value="Znf_RING_CS"/>
</dbReference>
<name>A0A8C6U764_9GOBI</name>
<feature type="compositionally biased region" description="Acidic residues" evidence="4">
    <location>
        <begin position="83"/>
        <end position="96"/>
    </location>
</feature>
<evidence type="ECO:0000256" key="1">
    <source>
        <dbReference type="ARBA" id="ARBA00022723"/>
    </source>
</evidence>
<keyword evidence="7" id="KW-1185">Reference proteome</keyword>
<feature type="compositionally biased region" description="Basic and acidic residues" evidence="4">
    <location>
        <begin position="345"/>
        <end position="383"/>
    </location>
</feature>
<evidence type="ECO:0000259" key="5">
    <source>
        <dbReference type="Pfam" id="PF23030"/>
    </source>
</evidence>
<evidence type="ECO:0000256" key="3">
    <source>
        <dbReference type="ARBA" id="ARBA00022833"/>
    </source>
</evidence>
<feature type="compositionally biased region" description="Basic residues" evidence="4">
    <location>
        <begin position="325"/>
        <end position="344"/>
    </location>
</feature>
<feature type="compositionally biased region" description="Basic and acidic residues" evidence="4">
    <location>
        <begin position="281"/>
        <end position="290"/>
    </location>
</feature>
<dbReference type="GO" id="GO:0000245">
    <property type="term" value="P:spliceosomal complex assembly"/>
    <property type="evidence" value="ECO:0007669"/>
    <property type="project" value="TreeGrafter"/>
</dbReference>
<keyword evidence="2" id="KW-0863">Zinc-finger</keyword>
<dbReference type="AlphaFoldDB" id="A0A8C6U764"/>
<sequence length="767" mass="87123">MEQKGPGPFNIKGGQGPPEGTDPEDSEKCPICLSVMSGAELAMPDSCCHVFCLRCLLTWAEVRLNSLLNVRGWDDNHSVKDEEKEDSPTEEQEDSALWDNEKVSSPEQGAMDISDEDDKESTAGESVEKTESITETEAAREETNELKDKTDEAYDTLEVESKSPRQSDQSVMVSESVDTISKDEDELKEKEDEKDAKNLSLTEDMNEVPMDFGSPLSEHGSGTPMEKDSLEQEQSGDQPKDEDVSKSEDKKTVEKRDKDKSPERSKPRRSRFHSPTTSWSPKRDLKDSKRDKRSKSRERNGSPNRSARRSRERDGDYHRRDRSRERRRRRSRSRSRSRSRNRSYRRGDRSPAEERRDERRERGGRRGERRGGMRGGRRGEKRGGRSLPLKMRDEERGGLAERRESSEEGDLKMDYTNPDWVEKQRLSMSAGAPKWDDPPRGRGRGGKGGFDRGRGRGGGNWSSYNQDEPGDNRWPRNNFSGTGSGNSAPGSDAYSRFNENRGGRRKESDPSEAMDRSGWSSASSWAVRRTLPADVQDYYSKRERGGAGGWSRQEEEQPAATGKTQNRKPFEPNLLVSAHPQLLHHYPGARGPVTVSLQPAAPYALPPSQVPVQLHTAVPLLQVPAVGHRACLLPLHRHHPCTREARQQPLSLMDTLVKSFYFSFSYFSFYIKLAIKQSILSQLLRTMLNNNFNFQQKQQIQERAINEVKTAIKPYYQKNEITKEEYKEIVRKAVEKVCHSKSGEVNSGKVANLVKAYVDKYKHARKK</sequence>
<dbReference type="PANTHER" id="PTHR47048:SF1">
    <property type="entry name" value="PROTEIN SCAF11"/>
    <property type="match status" value="1"/>
</dbReference>
<keyword evidence="3" id="KW-0862">Zinc</keyword>
<reference evidence="6" key="1">
    <citation type="submission" date="2025-08" db="UniProtKB">
        <authorList>
            <consortium name="Ensembl"/>
        </authorList>
    </citation>
    <scope>IDENTIFICATION</scope>
</reference>
<dbReference type="Gene3D" id="3.30.40.10">
    <property type="entry name" value="Zinc/RING finger domain, C3HC4 (zinc finger)"/>
    <property type="match status" value="1"/>
</dbReference>
<protein>
    <recommendedName>
        <fullName evidence="5">SFR19-like C-terminal domain-containing protein</fullName>
    </recommendedName>
</protein>
<feature type="region of interest" description="Disordered" evidence="4">
    <location>
        <begin position="1"/>
        <end position="26"/>
    </location>
</feature>
<feature type="region of interest" description="Disordered" evidence="4">
    <location>
        <begin position="538"/>
        <end position="570"/>
    </location>
</feature>
<reference evidence="6" key="2">
    <citation type="submission" date="2025-09" db="UniProtKB">
        <authorList>
            <consortium name="Ensembl"/>
        </authorList>
    </citation>
    <scope>IDENTIFICATION</scope>
</reference>
<dbReference type="InterPro" id="IPR057031">
    <property type="entry name" value="SFR19-like_C"/>
</dbReference>
<dbReference type="SUPFAM" id="SSF57850">
    <property type="entry name" value="RING/U-box"/>
    <property type="match status" value="1"/>
</dbReference>
<feature type="compositionally biased region" description="Basic and acidic residues" evidence="4">
    <location>
        <begin position="238"/>
        <end position="265"/>
    </location>
</feature>
<dbReference type="PROSITE" id="PS00518">
    <property type="entry name" value="ZF_RING_1"/>
    <property type="match status" value="1"/>
</dbReference>
<dbReference type="PANTHER" id="PTHR47048">
    <property type="entry name" value="PROTEIN SCAF11"/>
    <property type="match status" value="1"/>
</dbReference>
<feature type="compositionally biased region" description="Basic and acidic residues" evidence="4">
    <location>
        <begin position="498"/>
        <end position="515"/>
    </location>
</feature>
<proteinExistence type="predicted"/>
<evidence type="ECO:0000256" key="4">
    <source>
        <dbReference type="SAM" id="MobiDB-lite"/>
    </source>
</evidence>
<feature type="region of interest" description="Disordered" evidence="4">
    <location>
        <begin position="78"/>
        <end position="524"/>
    </location>
</feature>
<feature type="compositionally biased region" description="Polar residues" evidence="4">
    <location>
        <begin position="166"/>
        <end position="179"/>
    </location>
</feature>
<evidence type="ECO:0000313" key="7">
    <source>
        <dbReference type="Proteomes" id="UP000694523"/>
    </source>
</evidence>
<feature type="compositionally biased region" description="Basic and acidic residues" evidence="4">
    <location>
        <begin position="390"/>
        <end position="413"/>
    </location>
</feature>
<dbReference type="InterPro" id="IPR013083">
    <property type="entry name" value="Znf_RING/FYVE/PHD"/>
</dbReference>
<evidence type="ECO:0000256" key="2">
    <source>
        <dbReference type="ARBA" id="ARBA00022771"/>
    </source>
</evidence>
<keyword evidence="1" id="KW-0479">Metal-binding</keyword>
<organism evidence="6 7">
    <name type="scientific">Neogobius melanostomus</name>
    <name type="common">round goby</name>
    <dbReference type="NCBI Taxonomy" id="47308"/>
    <lineage>
        <taxon>Eukaryota</taxon>
        <taxon>Metazoa</taxon>
        <taxon>Chordata</taxon>
        <taxon>Craniata</taxon>
        <taxon>Vertebrata</taxon>
        <taxon>Euteleostomi</taxon>
        <taxon>Actinopterygii</taxon>
        <taxon>Neopterygii</taxon>
        <taxon>Teleostei</taxon>
        <taxon>Neoteleostei</taxon>
        <taxon>Acanthomorphata</taxon>
        <taxon>Gobiaria</taxon>
        <taxon>Gobiiformes</taxon>
        <taxon>Gobioidei</taxon>
        <taxon>Gobiidae</taxon>
        <taxon>Benthophilinae</taxon>
        <taxon>Neogobiini</taxon>
        <taxon>Neogobius</taxon>
    </lineage>
</organism>
<dbReference type="Ensembl" id="ENSNMLT00000035940.1">
    <property type="protein sequence ID" value="ENSNMLP00000032267.1"/>
    <property type="gene ID" value="ENSNMLG00000020182.1"/>
</dbReference>
<feature type="compositionally biased region" description="Basic and acidic residues" evidence="4">
    <location>
        <begin position="120"/>
        <end position="152"/>
    </location>
</feature>
<feature type="compositionally biased region" description="Polar residues" evidence="4">
    <location>
        <begin position="475"/>
        <end position="489"/>
    </location>
</feature>
<feature type="compositionally biased region" description="Basic and acidic residues" evidence="4">
    <location>
        <begin position="180"/>
        <end position="197"/>
    </location>
</feature>
<dbReference type="Pfam" id="PF23030">
    <property type="entry name" value="SCAF11-like_C"/>
    <property type="match status" value="1"/>
</dbReference>
<evidence type="ECO:0000313" key="6">
    <source>
        <dbReference type="Ensembl" id="ENSNMLP00000032267.1"/>
    </source>
</evidence>
<accession>A0A8C6U764</accession>